<evidence type="ECO:0000256" key="1">
    <source>
        <dbReference type="PROSITE-ProRule" id="PRU00047"/>
    </source>
</evidence>
<dbReference type="InterPro" id="IPR036875">
    <property type="entry name" value="Znf_CCHC_sf"/>
</dbReference>
<proteinExistence type="predicted"/>
<accession>A0ABY9DTX4</accession>
<dbReference type="Pfam" id="PF00098">
    <property type="entry name" value="zf-CCHC"/>
    <property type="match status" value="1"/>
</dbReference>
<dbReference type="SMART" id="SM00343">
    <property type="entry name" value="ZnF_C2HC"/>
    <property type="match status" value="1"/>
</dbReference>
<keyword evidence="1" id="KW-0862">Zinc</keyword>
<dbReference type="InterPro" id="IPR021109">
    <property type="entry name" value="Peptidase_aspartic_dom_sf"/>
</dbReference>
<name>A0ABY9DTX4_VITVI</name>
<reference evidence="4 5" key="1">
    <citation type="journal article" date="2023" name="Hortic Res">
        <title>The complete reference genome for grapevine (Vitis vinifera L.) genetics and breeding.</title>
        <authorList>
            <person name="Shi X."/>
            <person name="Cao S."/>
            <person name="Wang X."/>
            <person name="Huang S."/>
            <person name="Wang Y."/>
            <person name="Liu Z."/>
            <person name="Liu W."/>
            <person name="Leng X."/>
            <person name="Peng Y."/>
            <person name="Wang N."/>
            <person name="Wang Y."/>
            <person name="Ma Z."/>
            <person name="Xu X."/>
            <person name="Zhang F."/>
            <person name="Xue H."/>
            <person name="Zhong H."/>
            <person name="Wang Y."/>
            <person name="Zhang K."/>
            <person name="Velt A."/>
            <person name="Avia K."/>
            <person name="Holtgrawe D."/>
            <person name="Grimplet J."/>
            <person name="Matus J.T."/>
            <person name="Ware D."/>
            <person name="Wu X."/>
            <person name="Wang H."/>
            <person name="Liu C."/>
            <person name="Fang Y."/>
            <person name="Rustenholz C."/>
            <person name="Cheng Z."/>
            <person name="Xiao H."/>
            <person name="Zhou Y."/>
        </authorList>
    </citation>
    <scope>NUCLEOTIDE SEQUENCE [LARGE SCALE GENOMIC DNA]</scope>
    <source>
        <strain evidence="5">cv. Pinot noir / PN40024</strain>
        <tissue evidence="4">Leaf</tissue>
    </source>
</reference>
<evidence type="ECO:0000313" key="4">
    <source>
        <dbReference type="EMBL" id="WKA10513.1"/>
    </source>
</evidence>
<keyword evidence="1" id="KW-0863">Zinc-finger</keyword>
<dbReference type="InterPro" id="IPR001878">
    <property type="entry name" value="Znf_CCHC"/>
</dbReference>
<dbReference type="PANTHER" id="PTHR35046">
    <property type="entry name" value="ZINC KNUCKLE (CCHC-TYPE) FAMILY PROTEIN"/>
    <property type="match status" value="1"/>
</dbReference>
<evidence type="ECO:0000259" key="3">
    <source>
        <dbReference type="PROSITE" id="PS50158"/>
    </source>
</evidence>
<dbReference type="Proteomes" id="UP001227230">
    <property type="component" value="Chromosome 18"/>
</dbReference>
<evidence type="ECO:0000313" key="5">
    <source>
        <dbReference type="Proteomes" id="UP001227230"/>
    </source>
</evidence>
<feature type="region of interest" description="Disordered" evidence="2">
    <location>
        <begin position="56"/>
        <end position="108"/>
    </location>
</feature>
<dbReference type="Gene3D" id="2.40.70.10">
    <property type="entry name" value="Acid Proteases"/>
    <property type="match status" value="1"/>
</dbReference>
<dbReference type="PROSITE" id="PS50158">
    <property type="entry name" value="ZF_CCHC"/>
    <property type="match status" value="1"/>
</dbReference>
<dbReference type="EMBL" id="CP126665">
    <property type="protein sequence ID" value="WKA10513.1"/>
    <property type="molecule type" value="Genomic_DNA"/>
</dbReference>
<sequence length="263" mass="29821">MEIAMIQANVEEDREATMARFLNGLNRDIANVVELQYYVELEDMVHMAIKVERKLKRKETQSFQNPGSSASWRPNGRKDEEVVFKSKTEPPKRRDEAPNVNKGKNESQTHNCDIKCFHCLGVGHIASQCPNKRTMIARVDGKVETESEEDDDQMPSMEDACDDNVEYPVEGESLVARCALSAQVKGDDMKQQRENIFHTRCHINNKVCSMIIDGGSCTNVASTTLVENLNLPTLKHPRPLLCKFFAQALFTRPNAKLDSFKWS</sequence>
<dbReference type="SUPFAM" id="SSF57756">
    <property type="entry name" value="Retrovirus zinc finger-like domains"/>
    <property type="match status" value="1"/>
</dbReference>
<feature type="compositionally biased region" description="Basic and acidic residues" evidence="2">
    <location>
        <begin position="76"/>
        <end position="108"/>
    </location>
</feature>
<dbReference type="Gene3D" id="4.10.60.10">
    <property type="entry name" value="Zinc finger, CCHC-type"/>
    <property type="match status" value="1"/>
</dbReference>
<keyword evidence="1" id="KW-0479">Metal-binding</keyword>
<keyword evidence="5" id="KW-1185">Reference proteome</keyword>
<organism evidence="4 5">
    <name type="scientific">Vitis vinifera</name>
    <name type="common">Grape</name>
    <dbReference type="NCBI Taxonomy" id="29760"/>
    <lineage>
        <taxon>Eukaryota</taxon>
        <taxon>Viridiplantae</taxon>
        <taxon>Streptophyta</taxon>
        <taxon>Embryophyta</taxon>
        <taxon>Tracheophyta</taxon>
        <taxon>Spermatophyta</taxon>
        <taxon>Magnoliopsida</taxon>
        <taxon>eudicotyledons</taxon>
        <taxon>Gunneridae</taxon>
        <taxon>Pentapetalae</taxon>
        <taxon>rosids</taxon>
        <taxon>Vitales</taxon>
        <taxon>Vitaceae</taxon>
        <taxon>Viteae</taxon>
        <taxon>Vitis</taxon>
    </lineage>
</organism>
<feature type="compositionally biased region" description="Polar residues" evidence="2">
    <location>
        <begin position="61"/>
        <end position="72"/>
    </location>
</feature>
<dbReference type="PANTHER" id="PTHR35046:SF9">
    <property type="entry name" value="RNA-DIRECTED DNA POLYMERASE"/>
    <property type="match status" value="1"/>
</dbReference>
<gene>
    <name evidence="4" type="ORF">VitviT2T_028079</name>
</gene>
<feature type="domain" description="CCHC-type" evidence="3">
    <location>
        <begin position="115"/>
        <end position="131"/>
    </location>
</feature>
<evidence type="ECO:0000256" key="2">
    <source>
        <dbReference type="SAM" id="MobiDB-lite"/>
    </source>
</evidence>
<protein>
    <recommendedName>
        <fullName evidence="3">CCHC-type domain-containing protein</fullName>
    </recommendedName>
</protein>